<evidence type="ECO:0000313" key="5">
    <source>
        <dbReference type="Proteomes" id="UP000242875"/>
    </source>
</evidence>
<dbReference type="Proteomes" id="UP000242875">
    <property type="component" value="Unassembled WGS sequence"/>
</dbReference>
<reference evidence="4 5" key="1">
    <citation type="journal article" date="2017" name="Mycologia">
        <title>Bifiguratus adelaidae, gen. et sp. nov., a new member of Mucoromycotina in endophytic and soil-dwelling habitats.</title>
        <authorList>
            <person name="Torres-Cruz T.J."/>
            <person name="Billingsley Tobias T.L."/>
            <person name="Almatruk M."/>
            <person name="Hesse C."/>
            <person name="Kuske C.R."/>
            <person name="Desiro A."/>
            <person name="Benucci G.M."/>
            <person name="Bonito G."/>
            <person name="Stajich J.E."/>
            <person name="Dunlap C."/>
            <person name="Arnold A.E."/>
            <person name="Porras-Alfaro A."/>
        </authorList>
    </citation>
    <scope>NUCLEOTIDE SEQUENCE [LARGE SCALE GENOMIC DNA]</scope>
    <source>
        <strain evidence="4 5">AZ0501</strain>
    </source>
</reference>
<keyword evidence="5" id="KW-1185">Reference proteome</keyword>
<name>A0A261XWE1_9FUNG</name>
<dbReference type="SUPFAM" id="SSF51445">
    <property type="entry name" value="(Trans)glycosidases"/>
    <property type="match status" value="1"/>
</dbReference>
<gene>
    <name evidence="4" type="ORF">BZG36_05114</name>
</gene>
<evidence type="ECO:0000313" key="4">
    <source>
        <dbReference type="EMBL" id="OZJ02686.1"/>
    </source>
</evidence>
<keyword evidence="2" id="KW-0732">Signal</keyword>
<dbReference type="GO" id="GO:0004553">
    <property type="term" value="F:hydrolase activity, hydrolyzing O-glycosyl compounds"/>
    <property type="evidence" value="ECO:0007669"/>
    <property type="project" value="InterPro"/>
</dbReference>
<dbReference type="InterPro" id="IPR017853">
    <property type="entry name" value="GH"/>
</dbReference>
<sequence>MRPLSIFGSIAAAIATLNGANAASIQHLNSRSIPATSSNNTGPVTWDKYSLQINEERLFHFSGEFHYYRLPSPSLWLDVLEKMSAAGFTAASIYFNWGFHSAKSGVYDFIGVRDLQKLFQIASEAGISVMSRPGPYINAEDDGGGFPG</sequence>
<dbReference type="Pfam" id="PF01301">
    <property type="entry name" value="Glyco_hydro_35"/>
    <property type="match status" value="1"/>
</dbReference>
<evidence type="ECO:0000256" key="2">
    <source>
        <dbReference type="SAM" id="SignalP"/>
    </source>
</evidence>
<organism evidence="4 5">
    <name type="scientific">Bifiguratus adelaidae</name>
    <dbReference type="NCBI Taxonomy" id="1938954"/>
    <lineage>
        <taxon>Eukaryota</taxon>
        <taxon>Fungi</taxon>
        <taxon>Fungi incertae sedis</taxon>
        <taxon>Mucoromycota</taxon>
        <taxon>Mucoromycotina</taxon>
        <taxon>Endogonomycetes</taxon>
        <taxon>Endogonales</taxon>
        <taxon>Endogonales incertae sedis</taxon>
        <taxon>Bifiguratus</taxon>
    </lineage>
</organism>
<dbReference type="InterPro" id="IPR001944">
    <property type="entry name" value="Glycoside_Hdrlase_35"/>
</dbReference>
<feature type="chain" id="PRO_5013192950" description="Glycoside hydrolase 35 catalytic domain-containing protein" evidence="2">
    <location>
        <begin position="23"/>
        <end position="148"/>
    </location>
</feature>
<comment type="similarity">
    <text evidence="1">Belongs to the glycosyl hydrolase 35 family.</text>
</comment>
<dbReference type="AlphaFoldDB" id="A0A261XWE1"/>
<dbReference type="OrthoDB" id="2433204at2759"/>
<dbReference type="PANTHER" id="PTHR23421">
    <property type="entry name" value="BETA-GALACTOSIDASE RELATED"/>
    <property type="match status" value="1"/>
</dbReference>
<evidence type="ECO:0000259" key="3">
    <source>
        <dbReference type="Pfam" id="PF01301"/>
    </source>
</evidence>
<dbReference type="Gene3D" id="3.20.20.80">
    <property type="entry name" value="Glycosidases"/>
    <property type="match status" value="1"/>
</dbReference>
<dbReference type="EMBL" id="MVBO01000133">
    <property type="protein sequence ID" value="OZJ02686.1"/>
    <property type="molecule type" value="Genomic_DNA"/>
</dbReference>
<feature type="domain" description="Glycoside hydrolase 35 catalytic" evidence="3">
    <location>
        <begin position="51"/>
        <end position="147"/>
    </location>
</feature>
<dbReference type="GO" id="GO:0005975">
    <property type="term" value="P:carbohydrate metabolic process"/>
    <property type="evidence" value="ECO:0007669"/>
    <property type="project" value="InterPro"/>
</dbReference>
<evidence type="ECO:0000256" key="1">
    <source>
        <dbReference type="ARBA" id="ARBA00009809"/>
    </source>
</evidence>
<protein>
    <recommendedName>
        <fullName evidence="3">Glycoside hydrolase 35 catalytic domain-containing protein</fullName>
    </recommendedName>
</protein>
<proteinExistence type="inferred from homology"/>
<accession>A0A261XWE1</accession>
<dbReference type="InterPro" id="IPR031330">
    <property type="entry name" value="Gly_Hdrlase_35_cat"/>
</dbReference>
<comment type="caution">
    <text evidence="4">The sequence shown here is derived from an EMBL/GenBank/DDBJ whole genome shotgun (WGS) entry which is preliminary data.</text>
</comment>
<dbReference type="PRINTS" id="PR00742">
    <property type="entry name" value="GLHYDRLASE35"/>
</dbReference>
<feature type="signal peptide" evidence="2">
    <location>
        <begin position="1"/>
        <end position="22"/>
    </location>
</feature>